<dbReference type="AlphaFoldDB" id="A0A1F5MJM4"/>
<comment type="similarity">
    <text evidence="3">In the N-terminal section; belongs to the glycosyltransferase 51 family.</text>
</comment>
<evidence type="ECO:0000259" key="19">
    <source>
        <dbReference type="Pfam" id="PF00912"/>
    </source>
</evidence>
<dbReference type="InterPro" id="IPR050396">
    <property type="entry name" value="Glycosyltr_51/Transpeptidase"/>
</dbReference>
<dbReference type="PANTHER" id="PTHR32282:SF11">
    <property type="entry name" value="PENICILLIN-BINDING PROTEIN 1B"/>
    <property type="match status" value="1"/>
</dbReference>
<dbReference type="GO" id="GO:0009002">
    <property type="term" value="F:serine-type D-Ala-D-Ala carboxypeptidase activity"/>
    <property type="evidence" value="ECO:0007669"/>
    <property type="project" value="UniProtKB-EC"/>
</dbReference>
<keyword evidence="12 17" id="KW-0472">Membrane</keyword>
<evidence type="ECO:0000256" key="11">
    <source>
        <dbReference type="ARBA" id="ARBA00022984"/>
    </source>
</evidence>
<comment type="caution">
    <text evidence="20">The sequence shown here is derived from an EMBL/GenBank/DDBJ whole genome shotgun (WGS) entry which is preliminary data.</text>
</comment>
<comment type="similarity">
    <text evidence="2">In the C-terminal section; belongs to the transpeptidase family.</text>
</comment>
<dbReference type="FunFam" id="1.10.3810.10:FF:000001">
    <property type="entry name" value="Penicillin-binding protein 1A"/>
    <property type="match status" value="1"/>
</dbReference>
<dbReference type="GO" id="GO:0009252">
    <property type="term" value="P:peptidoglycan biosynthetic process"/>
    <property type="evidence" value="ECO:0007669"/>
    <property type="project" value="UniProtKB-KW"/>
</dbReference>
<keyword evidence="17" id="KW-1133">Transmembrane helix</keyword>
<dbReference type="Pfam" id="PF00912">
    <property type="entry name" value="Transgly"/>
    <property type="match status" value="1"/>
</dbReference>
<evidence type="ECO:0000256" key="8">
    <source>
        <dbReference type="ARBA" id="ARBA00022679"/>
    </source>
</evidence>
<dbReference type="PANTHER" id="PTHR32282">
    <property type="entry name" value="BINDING PROTEIN TRANSPEPTIDASE, PUTATIVE-RELATED"/>
    <property type="match status" value="1"/>
</dbReference>
<dbReference type="SUPFAM" id="SSF53955">
    <property type="entry name" value="Lysozyme-like"/>
    <property type="match status" value="1"/>
</dbReference>
<keyword evidence="14" id="KW-0961">Cell wall biogenesis/degradation</keyword>
<dbReference type="Proteomes" id="UP000178017">
    <property type="component" value="Unassembled WGS sequence"/>
</dbReference>
<evidence type="ECO:0000256" key="5">
    <source>
        <dbReference type="ARBA" id="ARBA00022645"/>
    </source>
</evidence>
<feature type="domain" description="Penicillin-binding protein transpeptidase" evidence="18">
    <location>
        <begin position="390"/>
        <end position="670"/>
    </location>
</feature>
<dbReference type="GO" id="GO:0005886">
    <property type="term" value="C:plasma membrane"/>
    <property type="evidence" value="ECO:0007669"/>
    <property type="project" value="UniProtKB-SubCell"/>
</dbReference>
<feature type="transmembrane region" description="Helical" evidence="17">
    <location>
        <begin position="81"/>
        <end position="104"/>
    </location>
</feature>
<gene>
    <name evidence="20" type="ORF">A3B49_02115</name>
</gene>
<keyword evidence="4" id="KW-1003">Cell membrane</keyword>
<dbReference type="EMBL" id="MFDO01000016">
    <property type="protein sequence ID" value="OGE65586.1"/>
    <property type="molecule type" value="Genomic_DNA"/>
</dbReference>
<dbReference type="InterPro" id="IPR036950">
    <property type="entry name" value="PBP_transglycosylase"/>
</dbReference>
<evidence type="ECO:0000256" key="3">
    <source>
        <dbReference type="ARBA" id="ARBA00007739"/>
    </source>
</evidence>
<keyword evidence="6" id="KW-0645">Protease</keyword>
<comment type="subcellular location">
    <subcellularLocation>
        <location evidence="1">Cell membrane</location>
    </subcellularLocation>
</comment>
<reference evidence="20 21" key="1">
    <citation type="journal article" date="2016" name="Nat. Commun.">
        <title>Thousands of microbial genomes shed light on interconnected biogeochemical processes in an aquifer system.</title>
        <authorList>
            <person name="Anantharaman K."/>
            <person name="Brown C.T."/>
            <person name="Hug L.A."/>
            <person name="Sharon I."/>
            <person name="Castelle C.J."/>
            <person name="Probst A.J."/>
            <person name="Thomas B.C."/>
            <person name="Singh A."/>
            <person name="Wilkins M.J."/>
            <person name="Karaoz U."/>
            <person name="Brodie E.L."/>
            <person name="Williams K.H."/>
            <person name="Hubbard S.S."/>
            <person name="Banfield J.F."/>
        </authorList>
    </citation>
    <scope>NUCLEOTIDE SEQUENCE [LARGE SCALE GENOMIC DNA]</scope>
</reference>
<keyword evidence="9" id="KW-0378">Hydrolase</keyword>
<protein>
    <submittedName>
        <fullName evidence="20">Uncharacterized protein</fullName>
    </submittedName>
</protein>
<proteinExistence type="inferred from homology"/>
<dbReference type="InterPro" id="IPR012338">
    <property type="entry name" value="Beta-lactam/transpept-like"/>
</dbReference>
<sequence>MVRRNRNYVKLGLTLLSLIAYILIKIGAFTVWCLNHLLIKSILEISSLLTRAQHLHLKLGKSRRGRPKAKKPLLNPNQMKIAVGLTVIFLLIYTYGLLKLALLLPSPYTLTQSQNPLTTQIYDKNGKLLYQFYEGRNRKLITLDELPPHLLQAIIAMEDKNFYFHPGIDLGGLTRATINNLSDPTNLQGGSTITQQLIKNTLLTPDRTLGRKIKEIVLAFWVERIYSKAEILQAYLNEAPFGGTAWGIQAAAEMYFGKDAKNLSLSEASFLAGLPASPTQYSPYGTYPNLARIRQKEVLRRMIEDSYLTPKEADKAYSVELQLKPLTQSITAPHFVMYVREVLASKYGERVVSQGGLQVTTTLDLDLQNLTEAAVTENLKKLQGLRVGNGAAMILDAKTGHILSMVGSKDYFEQGSGNFNVTLALRQPGSSIKPITYVTAFKNGYTPGNMILDTPVTFANSWERYTPVNYDGKFHGAVSIRTALGSSYNIPAVKMLSLVGIPQMIATAKDLGINSLNNSDQYGLSLTLGGGAVKMIEMMSVYNTFATNGVRFEPQPILTVTDSRGNLLEDHKNPLGKRALTEEIAYLITNILSDKKARMPAFGAYSLLEIANHNNIAVKTGTSDDKRDNWAFGYSAEYVVGAWVGNNDNSPMDPRLTSGITGATPIWHDIMAELTKERPDIAFKRPPGIINALVDGNKDLIVSGSAPKSIVQLSKGKKKEDNGSEKEVITYTDPFTKFIPEQTKINQ</sequence>
<name>A0A1F5MJM4_9BACT</name>
<evidence type="ECO:0000256" key="6">
    <source>
        <dbReference type="ARBA" id="ARBA00022670"/>
    </source>
</evidence>
<feature type="domain" description="Glycosyl transferase family 51" evidence="19">
    <location>
        <begin position="126"/>
        <end position="302"/>
    </location>
</feature>
<dbReference type="InterPro" id="IPR001460">
    <property type="entry name" value="PCN-bd_Tpept"/>
</dbReference>
<dbReference type="GO" id="GO:0006508">
    <property type="term" value="P:proteolysis"/>
    <property type="evidence" value="ECO:0007669"/>
    <property type="project" value="UniProtKB-KW"/>
</dbReference>
<dbReference type="Pfam" id="PF00905">
    <property type="entry name" value="Transpeptidase"/>
    <property type="match status" value="1"/>
</dbReference>
<evidence type="ECO:0000256" key="7">
    <source>
        <dbReference type="ARBA" id="ARBA00022676"/>
    </source>
</evidence>
<evidence type="ECO:0000256" key="12">
    <source>
        <dbReference type="ARBA" id="ARBA00023136"/>
    </source>
</evidence>
<keyword evidence="8" id="KW-0808">Transferase</keyword>
<evidence type="ECO:0000256" key="15">
    <source>
        <dbReference type="ARBA" id="ARBA00034000"/>
    </source>
</evidence>
<evidence type="ECO:0000256" key="10">
    <source>
        <dbReference type="ARBA" id="ARBA00022960"/>
    </source>
</evidence>
<keyword evidence="10" id="KW-0133">Cell shape</keyword>
<dbReference type="InterPro" id="IPR023346">
    <property type="entry name" value="Lysozyme-like_dom_sf"/>
</dbReference>
<evidence type="ECO:0000256" key="4">
    <source>
        <dbReference type="ARBA" id="ARBA00022475"/>
    </source>
</evidence>
<evidence type="ECO:0000256" key="16">
    <source>
        <dbReference type="ARBA" id="ARBA00049902"/>
    </source>
</evidence>
<keyword evidence="17" id="KW-0812">Transmembrane</keyword>
<evidence type="ECO:0000256" key="14">
    <source>
        <dbReference type="ARBA" id="ARBA00023316"/>
    </source>
</evidence>
<evidence type="ECO:0000256" key="13">
    <source>
        <dbReference type="ARBA" id="ARBA00023268"/>
    </source>
</evidence>
<comment type="catalytic activity">
    <reaction evidence="16">
        <text>[GlcNAc-(1-&gt;4)-Mur2Ac(oyl-L-Ala-gamma-D-Glu-L-Lys-D-Ala-D-Ala)](n)-di-trans,octa-cis-undecaprenyl diphosphate + beta-D-GlcNAc-(1-&gt;4)-Mur2Ac(oyl-L-Ala-gamma-D-Glu-L-Lys-D-Ala-D-Ala)-di-trans,octa-cis-undecaprenyl diphosphate = [GlcNAc-(1-&gt;4)-Mur2Ac(oyl-L-Ala-gamma-D-Glu-L-Lys-D-Ala-D-Ala)](n+1)-di-trans,octa-cis-undecaprenyl diphosphate + di-trans,octa-cis-undecaprenyl diphosphate + H(+)</text>
        <dbReference type="Rhea" id="RHEA:23708"/>
        <dbReference type="Rhea" id="RHEA-COMP:9602"/>
        <dbReference type="Rhea" id="RHEA-COMP:9603"/>
        <dbReference type="ChEBI" id="CHEBI:15378"/>
        <dbReference type="ChEBI" id="CHEBI:58405"/>
        <dbReference type="ChEBI" id="CHEBI:60033"/>
        <dbReference type="ChEBI" id="CHEBI:78435"/>
        <dbReference type="EC" id="2.4.99.28"/>
    </reaction>
</comment>
<dbReference type="GO" id="GO:0071555">
    <property type="term" value="P:cell wall organization"/>
    <property type="evidence" value="ECO:0007669"/>
    <property type="project" value="UniProtKB-KW"/>
</dbReference>
<accession>A0A1F5MJM4</accession>
<evidence type="ECO:0000256" key="17">
    <source>
        <dbReference type="SAM" id="Phobius"/>
    </source>
</evidence>
<evidence type="ECO:0000256" key="2">
    <source>
        <dbReference type="ARBA" id="ARBA00007090"/>
    </source>
</evidence>
<dbReference type="SUPFAM" id="SSF56601">
    <property type="entry name" value="beta-lactamase/transpeptidase-like"/>
    <property type="match status" value="1"/>
</dbReference>
<evidence type="ECO:0000313" key="20">
    <source>
        <dbReference type="EMBL" id="OGE65586.1"/>
    </source>
</evidence>
<evidence type="ECO:0000256" key="1">
    <source>
        <dbReference type="ARBA" id="ARBA00004236"/>
    </source>
</evidence>
<dbReference type="InterPro" id="IPR001264">
    <property type="entry name" value="Glyco_trans_51"/>
</dbReference>
<dbReference type="GO" id="GO:0008955">
    <property type="term" value="F:peptidoglycan glycosyltransferase activity"/>
    <property type="evidence" value="ECO:0007669"/>
    <property type="project" value="UniProtKB-EC"/>
</dbReference>
<keyword evidence="13" id="KW-0511">Multifunctional enzyme</keyword>
<keyword evidence="11" id="KW-0573">Peptidoglycan synthesis</keyword>
<dbReference type="Gene3D" id="3.40.710.10">
    <property type="entry name" value="DD-peptidase/beta-lactamase superfamily"/>
    <property type="match status" value="1"/>
</dbReference>
<dbReference type="GO" id="GO:0008360">
    <property type="term" value="P:regulation of cell shape"/>
    <property type="evidence" value="ECO:0007669"/>
    <property type="project" value="UniProtKB-KW"/>
</dbReference>
<evidence type="ECO:0000313" key="21">
    <source>
        <dbReference type="Proteomes" id="UP000178017"/>
    </source>
</evidence>
<dbReference type="Gene3D" id="1.10.3810.10">
    <property type="entry name" value="Biosynthetic peptidoglycan transglycosylase-like"/>
    <property type="match status" value="1"/>
</dbReference>
<dbReference type="GO" id="GO:0008658">
    <property type="term" value="F:penicillin binding"/>
    <property type="evidence" value="ECO:0007669"/>
    <property type="project" value="InterPro"/>
</dbReference>
<organism evidence="20 21">
    <name type="scientific">Candidatus Daviesbacteria bacterium RIFCSPLOWO2_01_FULL_40_24</name>
    <dbReference type="NCBI Taxonomy" id="1797787"/>
    <lineage>
        <taxon>Bacteria</taxon>
        <taxon>Candidatus Daviesiibacteriota</taxon>
    </lineage>
</organism>
<evidence type="ECO:0000256" key="9">
    <source>
        <dbReference type="ARBA" id="ARBA00022801"/>
    </source>
</evidence>
<dbReference type="GO" id="GO:0030288">
    <property type="term" value="C:outer membrane-bounded periplasmic space"/>
    <property type="evidence" value="ECO:0007669"/>
    <property type="project" value="TreeGrafter"/>
</dbReference>
<evidence type="ECO:0000259" key="18">
    <source>
        <dbReference type="Pfam" id="PF00905"/>
    </source>
</evidence>
<comment type="catalytic activity">
    <reaction evidence="15">
        <text>Preferential cleavage: (Ac)2-L-Lys-D-Ala-|-D-Ala. Also transpeptidation of peptidyl-alanyl moieties that are N-acyl substituents of D-alanine.</text>
        <dbReference type="EC" id="3.4.16.4"/>
    </reaction>
</comment>
<keyword evidence="5" id="KW-0121">Carboxypeptidase</keyword>
<feature type="transmembrane region" description="Helical" evidence="17">
    <location>
        <begin position="12"/>
        <end position="32"/>
    </location>
</feature>
<keyword evidence="7" id="KW-0328">Glycosyltransferase</keyword>